<dbReference type="InterPro" id="IPR033120">
    <property type="entry name" value="HOTDOG_ACOT"/>
</dbReference>
<dbReference type="Proteomes" id="UP000268093">
    <property type="component" value="Unassembled WGS sequence"/>
</dbReference>
<dbReference type="SUPFAM" id="SSF54637">
    <property type="entry name" value="Thioesterase/thiol ester dehydrase-isomerase"/>
    <property type="match status" value="2"/>
</dbReference>
<dbReference type="GO" id="GO:0006637">
    <property type="term" value="P:acyl-CoA metabolic process"/>
    <property type="evidence" value="ECO:0007669"/>
    <property type="project" value="TreeGrafter"/>
</dbReference>
<dbReference type="PANTHER" id="PTHR11049:SF16">
    <property type="entry name" value="PROTEIN VDLD"/>
    <property type="match status" value="1"/>
</dbReference>
<dbReference type="InterPro" id="IPR006683">
    <property type="entry name" value="Thioestr_dom"/>
</dbReference>
<reference evidence="1 2" key="1">
    <citation type="journal article" date="2018" name="New Phytol.">
        <title>Phylogenomics of Endogonaceae and evolution of mycorrhizas within Mucoromycota.</title>
        <authorList>
            <person name="Chang Y."/>
            <person name="Desiro A."/>
            <person name="Na H."/>
            <person name="Sandor L."/>
            <person name="Lipzen A."/>
            <person name="Clum A."/>
            <person name="Barry K."/>
            <person name="Grigoriev I.V."/>
            <person name="Martin F.M."/>
            <person name="Stajich J.E."/>
            <person name="Smith M.E."/>
            <person name="Bonito G."/>
            <person name="Spatafora J.W."/>
        </authorList>
    </citation>
    <scope>NUCLEOTIDE SEQUENCE [LARGE SCALE GENOMIC DNA]</scope>
    <source>
        <strain evidence="1 2">GMNB39</strain>
    </source>
</reference>
<comment type="caution">
    <text evidence="1">The sequence shown here is derived from an EMBL/GenBank/DDBJ whole genome shotgun (WGS) entry which is preliminary data.</text>
</comment>
<evidence type="ECO:0000313" key="1">
    <source>
        <dbReference type="EMBL" id="RUP51090.1"/>
    </source>
</evidence>
<evidence type="ECO:0000313" key="2">
    <source>
        <dbReference type="Proteomes" id="UP000268093"/>
    </source>
</evidence>
<dbReference type="OrthoDB" id="3184331at2759"/>
<dbReference type="Gene3D" id="3.10.129.10">
    <property type="entry name" value="Hotdog Thioesterase"/>
    <property type="match status" value="2"/>
</dbReference>
<dbReference type="GO" id="GO:0052816">
    <property type="term" value="F:long-chain fatty acyl-CoA hydrolase activity"/>
    <property type="evidence" value="ECO:0007669"/>
    <property type="project" value="TreeGrafter"/>
</dbReference>
<proteinExistence type="predicted"/>
<gene>
    <name evidence="1" type="ORF">BC936DRAFT_149939</name>
</gene>
<dbReference type="CDD" id="cd03442">
    <property type="entry name" value="BFIT_BACH"/>
    <property type="match status" value="2"/>
</dbReference>
<protein>
    <submittedName>
        <fullName evidence="1">HotDog domain-containing protein</fullName>
    </submittedName>
</protein>
<dbReference type="Pfam" id="PF03061">
    <property type="entry name" value="4HBT"/>
    <property type="match status" value="2"/>
</dbReference>
<accession>A0A433DJQ1</accession>
<sequence>MLLHFTNELARVTMTEMILPSHADTRGFAFAGFICGWIDIAAGIAAKRHATYPCVTRTVDDVHFLHPIKVGDLLIIQATVNRAWKTSMEVGVRVETESPLTGRRRFVAHAYLTFVALNPKPTARTMLGRALQEHRPVRVPQIVPENAIEKQRYDMAEVRRQQRFRQDKHDDWFSSMHNLMRKWSQGLNDHSTSNAEVVQHPVLMTEPELEEEEQGRKAPEVPLRHRLSVSQGTPNRPLEKAIKDSYAEVVELVLPQHANTLQITFGGKIMQWMESCSIASASRHGRTIDSLQFIKPAHVGDVVTVRSVVSRAFQSSIEVYVSVSAENLVSGEVYFTNDGFFTIVAVDYDNIPTSVPRAIPQTAEEEELYQGGVARRARRLQQRHDLVTREGHRGHLADGKELEEVDRSTQAADNHEHGPTAKGRLETRFAGENARQTEDGKDGPREVLVNIKEDR</sequence>
<dbReference type="EMBL" id="RBNI01000960">
    <property type="protein sequence ID" value="RUP51090.1"/>
    <property type="molecule type" value="Genomic_DNA"/>
</dbReference>
<dbReference type="InterPro" id="IPR029069">
    <property type="entry name" value="HotDog_dom_sf"/>
</dbReference>
<organism evidence="1 2">
    <name type="scientific">Jimgerdemannia flammicorona</name>
    <dbReference type="NCBI Taxonomy" id="994334"/>
    <lineage>
        <taxon>Eukaryota</taxon>
        <taxon>Fungi</taxon>
        <taxon>Fungi incertae sedis</taxon>
        <taxon>Mucoromycota</taxon>
        <taxon>Mucoromycotina</taxon>
        <taxon>Endogonomycetes</taxon>
        <taxon>Endogonales</taxon>
        <taxon>Endogonaceae</taxon>
        <taxon>Jimgerdemannia</taxon>
    </lineage>
</organism>
<dbReference type="PANTHER" id="PTHR11049">
    <property type="entry name" value="ACYL COENZYME A THIOESTER HYDROLASE"/>
    <property type="match status" value="1"/>
</dbReference>
<name>A0A433DJQ1_9FUNG</name>
<dbReference type="PROSITE" id="PS51770">
    <property type="entry name" value="HOTDOG_ACOT"/>
    <property type="match status" value="2"/>
</dbReference>
<dbReference type="GO" id="GO:0005829">
    <property type="term" value="C:cytosol"/>
    <property type="evidence" value="ECO:0007669"/>
    <property type="project" value="TreeGrafter"/>
</dbReference>
<dbReference type="InterPro" id="IPR040170">
    <property type="entry name" value="Cytosol_ACT"/>
</dbReference>
<keyword evidence="2" id="KW-1185">Reference proteome</keyword>